<evidence type="ECO:0000256" key="5">
    <source>
        <dbReference type="ARBA" id="ARBA00022917"/>
    </source>
</evidence>
<dbReference type="HAMAP" id="MF_00120">
    <property type="entry name" value="GatA"/>
    <property type="match status" value="1"/>
</dbReference>
<dbReference type="EC" id="6.3.5.7" evidence="8"/>
<keyword evidence="5 8" id="KW-0648">Protein biosynthesis</keyword>
<accession>A0A6J4JXN2</accession>
<dbReference type="EMBL" id="CADCTC010000245">
    <property type="protein sequence ID" value="CAA9289933.1"/>
    <property type="molecule type" value="Genomic_DNA"/>
</dbReference>
<keyword evidence="10" id="KW-0808">Transferase</keyword>
<dbReference type="GO" id="GO:0050567">
    <property type="term" value="F:glutaminyl-tRNA synthase (glutamine-hydrolyzing) activity"/>
    <property type="evidence" value="ECO:0007669"/>
    <property type="project" value="UniProtKB-UniRule"/>
</dbReference>
<proteinExistence type="inferred from homology"/>
<dbReference type="InterPro" id="IPR023631">
    <property type="entry name" value="Amidase_dom"/>
</dbReference>
<name>A0A6J4JXN2_9CHLR</name>
<dbReference type="InterPro" id="IPR020556">
    <property type="entry name" value="Amidase_CS"/>
</dbReference>
<protein>
    <recommendedName>
        <fullName evidence="8">Glutamyl-tRNA(Gln) amidotransferase subunit A</fullName>
        <shortName evidence="8">Glu-ADT subunit A</shortName>
        <ecNumber evidence="8">6.3.5.7</ecNumber>
    </recommendedName>
</protein>
<dbReference type="PANTHER" id="PTHR11895:SF151">
    <property type="entry name" value="GLUTAMYL-TRNA(GLN) AMIDOTRANSFERASE SUBUNIT A"/>
    <property type="match status" value="1"/>
</dbReference>
<feature type="active site" description="Acyl-ester intermediate" evidence="8">
    <location>
        <position position="195"/>
    </location>
</feature>
<dbReference type="InterPro" id="IPR000120">
    <property type="entry name" value="Amidase"/>
</dbReference>
<evidence type="ECO:0000256" key="8">
    <source>
        <dbReference type="HAMAP-Rule" id="MF_00120"/>
    </source>
</evidence>
<evidence type="ECO:0000256" key="6">
    <source>
        <dbReference type="ARBA" id="ARBA00025295"/>
    </source>
</evidence>
<evidence type="ECO:0000256" key="4">
    <source>
        <dbReference type="ARBA" id="ARBA00022840"/>
    </source>
</evidence>
<dbReference type="GO" id="GO:0030956">
    <property type="term" value="C:glutamyl-tRNA(Gln) amidotransferase complex"/>
    <property type="evidence" value="ECO:0007669"/>
    <property type="project" value="InterPro"/>
</dbReference>
<feature type="domain" description="Amidase" evidence="9">
    <location>
        <begin position="32"/>
        <end position="484"/>
    </location>
</feature>
<evidence type="ECO:0000256" key="3">
    <source>
        <dbReference type="ARBA" id="ARBA00022741"/>
    </source>
</evidence>
<dbReference type="PROSITE" id="PS00571">
    <property type="entry name" value="AMIDASES"/>
    <property type="match status" value="1"/>
</dbReference>
<keyword evidence="4 8" id="KW-0067">ATP-binding</keyword>
<evidence type="ECO:0000256" key="2">
    <source>
        <dbReference type="ARBA" id="ARBA00022598"/>
    </source>
</evidence>
<dbReference type="InterPro" id="IPR036928">
    <property type="entry name" value="AS_sf"/>
</dbReference>
<evidence type="ECO:0000313" key="10">
    <source>
        <dbReference type="EMBL" id="CAA9289933.1"/>
    </source>
</evidence>
<comment type="function">
    <text evidence="6 8">Allows the formation of correctly charged Gln-tRNA(Gln) through the transamidation of misacylated Glu-tRNA(Gln) in organisms which lack glutaminyl-tRNA synthetase. The reaction takes place in the presence of glutamine and ATP through an activated gamma-phospho-Glu-tRNA(Gln).</text>
</comment>
<sequence>MTATPRPSSALHTLTAPEARDLLVRREISSTELTRACLERIQQVDPQLHAFVTVTPELALEQAALADRALADANGDAGKTPELTGIPVGLKDLFCTEGVQTTSGSKILLGFEPPYDATVVARLRATGAVFVGKLNMDEFAMGSSTENSGLSELLHGTTRNPWNLEHVPGGSSGGSAAAVAAGECLLALGTDTGGSIRQPAALCGVVGLKPTYGRVSRFGVVAFASSLDQVGPFSVGVEGTAMILRAIAGQDPLDSTTAPERVPDYRAQLAGGIRGLRVGVPKEYFVEGTEPDVTARVRDAIAKLEELGAEVGECSLPHTDYGLATYYIIAPAEVSSNLARYNGTRYGLSATDVPDVFGAMDEARRRGFGDEVKRRIMLGTYALSSGYYDAFYLKAQKVRTLIKQDFDQAFERFDVLVAPTSPTTAFKLGEKVADPMAMYLSDVCTIPVNVAGLPGISLPCGFDAKGLPVGVQLIGKAFDEATLLRAAFTYEQATTFHTERPSL</sequence>
<dbReference type="AlphaFoldDB" id="A0A6J4JXN2"/>
<dbReference type="SUPFAM" id="SSF75304">
    <property type="entry name" value="Amidase signature (AS) enzymes"/>
    <property type="match status" value="1"/>
</dbReference>
<dbReference type="Gene3D" id="3.90.1300.10">
    <property type="entry name" value="Amidase signature (AS) domain"/>
    <property type="match status" value="1"/>
</dbReference>
<comment type="catalytic activity">
    <reaction evidence="7 8">
        <text>L-glutamyl-tRNA(Gln) + L-glutamine + ATP + H2O = L-glutaminyl-tRNA(Gln) + L-glutamate + ADP + phosphate + H(+)</text>
        <dbReference type="Rhea" id="RHEA:17521"/>
        <dbReference type="Rhea" id="RHEA-COMP:9681"/>
        <dbReference type="Rhea" id="RHEA-COMP:9684"/>
        <dbReference type="ChEBI" id="CHEBI:15377"/>
        <dbReference type="ChEBI" id="CHEBI:15378"/>
        <dbReference type="ChEBI" id="CHEBI:29985"/>
        <dbReference type="ChEBI" id="CHEBI:30616"/>
        <dbReference type="ChEBI" id="CHEBI:43474"/>
        <dbReference type="ChEBI" id="CHEBI:58359"/>
        <dbReference type="ChEBI" id="CHEBI:78520"/>
        <dbReference type="ChEBI" id="CHEBI:78521"/>
        <dbReference type="ChEBI" id="CHEBI:456216"/>
        <dbReference type="EC" id="6.3.5.7"/>
    </reaction>
</comment>
<organism evidence="10">
    <name type="scientific">uncultured Chloroflexota bacterium</name>
    <dbReference type="NCBI Taxonomy" id="166587"/>
    <lineage>
        <taxon>Bacteria</taxon>
        <taxon>Bacillati</taxon>
        <taxon>Chloroflexota</taxon>
        <taxon>environmental samples</taxon>
    </lineage>
</organism>
<gene>
    <name evidence="8" type="primary">gatA</name>
    <name evidence="10" type="ORF">AVDCRST_MAG77-4628</name>
</gene>
<dbReference type="PANTHER" id="PTHR11895">
    <property type="entry name" value="TRANSAMIDASE"/>
    <property type="match status" value="1"/>
</dbReference>
<keyword evidence="2 8" id="KW-0436">Ligase</keyword>
<dbReference type="NCBIfam" id="TIGR00132">
    <property type="entry name" value="gatA"/>
    <property type="match status" value="1"/>
</dbReference>
<dbReference type="Pfam" id="PF01425">
    <property type="entry name" value="Amidase"/>
    <property type="match status" value="1"/>
</dbReference>
<feature type="active site" description="Charge relay system" evidence="8">
    <location>
        <position position="171"/>
    </location>
</feature>
<dbReference type="InterPro" id="IPR004412">
    <property type="entry name" value="GatA"/>
</dbReference>
<comment type="subunit">
    <text evidence="8">Heterotrimer of A, B and C subunits.</text>
</comment>
<reference evidence="10" key="1">
    <citation type="submission" date="2020-02" db="EMBL/GenBank/DDBJ databases">
        <authorList>
            <person name="Meier V. D."/>
        </authorList>
    </citation>
    <scope>NUCLEOTIDE SEQUENCE</scope>
    <source>
        <strain evidence="10">AVDCRST_MAG77</strain>
    </source>
</reference>
<comment type="similarity">
    <text evidence="1 8">Belongs to the amidase family. GatA subfamily.</text>
</comment>
<dbReference type="GO" id="GO:0016740">
    <property type="term" value="F:transferase activity"/>
    <property type="evidence" value="ECO:0007669"/>
    <property type="project" value="UniProtKB-KW"/>
</dbReference>
<evidence type="ECO:0000259" key="9">
    <source>
        <dbReference type="Pfam" id="PF01425"/>
    </source>
</evidence>
<evidence type="ECO:0000256" key="1">
    <source>
        <dbReference type="ARBA" id="ARBA00008069"/>
    </source>
</evidence>
<keyword evidence="3 8" id="KW-0547">Nucleotide-binding</keyword>
<dbReference type="GO" id="GO:0006412">
    <property type="term" value="P:translation"/>
    <property type="evidence" value="ECO:0007669"/>
    <property type="project" value="UniProtKB-UniRule"/>
</dbReference>
<feature type="active site" description="Charge relay system" evidence="8">
    <location>
        <position position="91"/>
    </location>
</feature>
<dbReference type="GO" id="GO:0005524">
    <property type="term" value="F:ATP binding"/>
    <property type="evidence" value="ECO:0007669"/>
    <property type="project" value="UniProtKB-KW"/>
</dbReference>
<evidence type="ECO:0000256" key="7">
    <source>
        <dbReference type="ARBA" id="ARBA00047407"/>
    </source>
</evidence>